<reference evidence="2" key="1">
    <citation type="submission" date="2017-06" db="EMBL/GenBank/DDBJ databases">
        <title>Complete genome sequence of Capnocytophaga sp. KCOM 1579 (=ChDC OS43) isolated from a human refractory periapical abscess lesion.</title>
        <authorList>
            <person name="Kook J.-K."/>
            <person name="Park S.-N."/>
            <person name="Lim Y.K."/>
            <person name="Roh H."/>
        </authorList>
    </citation>
    <scope>NUCLEOTIDE SEQUENCE [LARGE SCALE GENOMIC DNA]</scope>
    <source>
        <strain evidence="2">ChDC OS43</strain>
    </source>
</reference>
<dbReference type="AlphaFoldDB" id="A0A1Z4BSB4"/>
<keyword evidence="2" id="KW-1185">Reference proteome</keyword>
<proteinExistence type="predicted"/>
<dbReference type="RefSeq" id="WP_088594995.1">
    <property type="nucleotide sequence ID" value="NZ_CP022022.1"/>
</dbReference>
<evidence type="ECO:0000313" key="1">
    <source>
        <dbReference type="EMBL" id="ASF44150.1"/>
    </source>
</evidence>
<dbReference type="KEGG" id="capn:CBG49_14205"/>
<accession>A0A1Z4BSB4</accession>
<gene>
    <name evidence="1" type="ORF">CBG49_14205</name>
</gene>
<organism evidence="1 2">
    <name type="scientific">Capnocytophaga endodontalis</name>
    <dbReference type="NCBI Taxonomy" id="2708117"/>
    <lineage>
        <taxon>Bacteria</taxon>
        <taxon>Pseudomonadati</taxon>
        <taxon>Bacteroidota</taxon>
        <taxon>Flavobacteriia</taxon>
        <taxon>Flavobacteriales</taxon>
        <taxon>Flavobacteriaceae</taxon>
        <taxon>Capnocytophaga</taxon>
    </lineage>
</organism>
<name>A0A1Z4BSB4_9FLAO</name>
<dbReference type="Proteomes" id="UP000197007">
    <property type="component" value="Chromosome"/>
</dbReference>
<evidence type="ECO:0000313" key="2">
    <source>
        <dbReference type="Proteomes" id="UP000197007"/>
    </source>
</evidence>
<dbReference type="EMBL" id="CP022022">
    <property type="protein sequence ID" value="ASF44150.1"/>
    <property type="molecule type" value="Genomic_DNA"/>
</dbReference>
<sequence length="123" mass="14402">MEITQALKTEIYHTLTDFLEAYKAEDAQVLAEKFDISGEFLEEIYEMLDFVEDKSVLHLFPIEEMDKKEGGGVNLKVYNFNNDDTAVGIEAHLWDDQEYFAVIKGYYNLSDQFPKFVFHYFSC</sequence>
<protein>
    <submittedName>
        <fullName evidence="1">Uncharacterized protein</fullName>
    </submittedName>
</protein>